<gene>
    <name evidence="2" type="ORF">HMPREF9430_00907</name>
</gene>
<name>E7MMY9_9FIRM</name>
<dbReference type="SUPFAM" id="SSF52317">
    <property type="entry name" value="Class I glutamine amidotransferase-like"/>
    <property type="match status" value="1"/>
</dbReference>
<dbReference type="GO" id="GO:0005737">
    <property type="term" value="C:cytoplasm"/>
    <property type="evidence" value="ECO:0007669"/>
    <property type="project" value="TreeGrafter"/>
</dbReference>
<dbReference type="RefSeq" id="WP_006525742.1">
    <property type="nucleotide sequence ID" value="NZ_GL637659.1"/>
</dbReference>
<dbReference type="PANTHER" id="PTHR48094:SF12">
    <property type="entry name" value="PARKINSON DISEASE PROTEIN 7 HOMOLOG"/>
    <property type="match status" value="1"/>
</dbReference>
<feature type="domain" description="DJ-1/PfpI" evidence="1">
    <location>
        <begin position="3"/>
        <end position="168"/>
    </location>
</feature>
<dbReference type="InterPro" id="IPR050325">
    <property type="entry name" value="Prot/Nucl_acid_deglycase"/>
</dbReference>
<dbReference type="InterPro" id="IPR002818">
    <property type="entry name" value="DJ-1/PfpI"/>
</dbReference>
<proteinExistence type="predicted"/>
<dbReference type="InterPro" id="IPR029062">
    <property type="entry name" value="Class_I_gatase-like"/>
</dbReference>
<keyword evidence="3" id="KW-1185">Reference proteome</keyword>
<dbReference type="PANTHER" id="PTHR48094">
    <property type="entry name" value="PROTEIN/NUCLEIC ACID DEGLYCASE DJ-1-RELATED"/>
    <property type="match status" value="1"/>
</dbReference>
<evidence type="ECO:0000259" key="1">
    <source>
        <dbReference type="Pfam" id="PF01965"/>
    </source>
</evidence>
<dbReference type="OrthoDB" id="9800516at2"/>
<reference evidence="2 3" key="1">
    <citation type="submission" date="2010-08" db="EMBL/GenBank/DDBJ databases">
        <authorList>
            <person name="Weinstock G."/>
            <person name="Sodergren E."/>
            <person name="Clifton S."/>
            <person name="Fulton L."/>
            <person name="Fulton B."/>
            <person name="Courtney L."/>
            <person name="Fronick C."/>
            <person name="Harrison M."/>
            <person name="Strong C."/>
            <person name="Farmer C."/>
            <person name="Delahaunty K."/>
            <person name="Markovic C."/>
            <person name="Hall O."/>
            <person name="Minx P."/>
            <person name="Tomlinson C."/>
            <person name="Mitreva M."/>
            <person name="Hou S."/>
            <person name="Chen J."/>
            <person name="Wollam A."/>
            <person name="Pepin K.H."/>
            <person name="Johnson M."/>
            <person name="Bhonagiri V."/>
            <person name="Zhang X."/>
            <person name="Suruliraj S."/>
            <person name="Warren W."/>
            <person name="Chinwalla A."/>
            <person name="Mardis E.R."/>
            <person name="Wilson R.K."/>
        </authorList>
    </citation>
    <scope>NUCLEOTIDE SEQUENCE [LARGE SCALE GENOMIC DNA]</scope>
    <source>
        <strain evidence="2 3">F0204</strain>
    </source>
</reference>
<dbReference type="AlphaFoldDB" id="E7MMY9"/>
<dbReference type="STRING" id="706433.HMPREF9430_00907"/>
<dbReference type="eggNOG" id="COG0693">
    <property type="taxonomic scope" value="Bacteria"/>
</dbReference>
<evidence type="ECO:0000313" key="3">
    <source>
        <dbReference type="Proteomes" id="UP000004097"/>
    </source>
</evidence>
<sequence>MKKRIALLVYPDFSLQEVTNLMYFFRWAFDTFTDVIYTDLCPVRSEEGIIVQPVKVCSEFCKEDYDCLILPGCSNLTQPIRNKKIKEFLELFANDNTFIIGAICAGPVFLAQAGLLKNKKYTASLYAEMMELFNFVEEENFLPQSVVEDENIITAVGSAFNEFAVHVARKLGYDCPDKILSGYMDSDDVNEYIHHLTEEDLLEFKKAFKEFIA</sequence>
<accession>E7MMY9</accession>
<dbReference type="HOGENOM" id="CLU_000445_44_5_9"/>
<dbReference type="Gene3D" id="3.40.50.880">
    <property type="match status" value="1"/>
</dbReference>
<dbReference type="Pfam" id="PF01965">
    <property type="entry name" value="DJ-1_PfpI"/>
    <property type="match status" value="1"/>
</dbReference>
<organism evidence="2 3">
    <name type="scientific">Solobacterium moorei F0204</name>
    <dbReference type="NCBI Taxonomy" id="706433"/>
    <lineage>
        <taxon>Bacteria</taxon>
        <taxon>Bacillati</taxon>
        <taxon>Bacillota</taxon>
        <taxon>Erysipelotrichia</taxon>
        <taxon>Erysipelotrichales</taxon>
        <taxon>Erysipelotrichaceae</taxon>
        <taxon>Solobacterium</taxon>
    </lineage>
</organism>
<dbReference type="EMBL" id="AECQ01000018">
    <property type="protein sequence ID" value="EFW24577.1"/>
    <property type="molecule type" value="Genomic_DNA"/>
</dbReference>
<comment type="caution">
    <text evidence="2">The sequence shown here is derived from an EMBL/GenBank/DDBJ whole genome shotgun (WGS) entry which is preliminary data.</text>
</comment>
<dbReference type="Proteomes" id="UP000004097">
    <property type="component" value="Unassembled WGS sequence"/>
</dbReference>
<protein>
    <submittedName>
        <fullName evidence="2">DJ-1/PfpI family protein</fullName>
    </submittedName>
</protein>
<evidence type="ECO:0000313" key="2">
    <source>
        <dbReference type="EMBL" id="EFW24577.1"/>
    </source>
</evidence>